<keyword evidence="1" id="KW-0966">Cell projection</keyword>
<gene>
    <name evidence="1" type="primary">fliB</name>
    <name evidence="1" type="ORF">H9X91_13505</name>
</gene>
<keyword evidence="1" id="KW-0808">Transferase</keyword>
<organism evidence="1 2">
    <name type="scientific">Oscillibacter valericigenes</name>
    <dbReference type="NCBI Taxonomy" id="351091"/>
    <lineage>
        <taxon>Bacteria</taxon>
        <taxon>Bacillati</taxon>
        <taxon>Bacillota</taxon>
        <taxon>Clostridia</taxon>
        <taxon>Eubacteriales</taxon>
        <taxon>Oscillospiraceae</taxon>
        <taxon>Oscillibacter</taxon>
    </lineage>
</organism>
<comment type="caution">
    <text evidence="1">The sequence shown here is derived from an EMBL/GenBank/DDBJ whole genome shotgun (WGS) entry which is preliminary data.</text>
</comment>
<keyword evidence="1" id="KW-0489">Methyltransferase</keyword>
<dbReference type="NCBIfam" id="NF038110">
    <property type="entry name" value="Lys_methyl_FliB"/>
    <property type="match status" value="1"/>
</dbReference>
<keyword evidence="1" id="KW-0282">Flagellum</keyword>
<dbReference type="EC" id="2.1.1.-" evidence="1"/>
<accession>A0ABS2FYM4</accession>
<dbReference type="Proteomes" id="UP000719500">
    <property type="component" value="Unassembled WGS sequence"/>
</dbReference>
<keyword evidence="2" id="KW-1185">Reference proteome</keyword>
<dbReference type="RefSeq" id="WP_204805755.1">
    <property type="nucleotide sequence ID" value="NZ_JACSNX010000036.1"/>
</dbReference>
<dbReference type="GO" id="GO:0032259">
    <property type="term" value="P:methylation"/>
    <property type="evidence" value="ECO:0007669"/>
    <property type="project" value="UniProtKB-KW"/>
</dbReference>
<sequence>MLIRVPDYYEAFHCLAGACPHTCCEKWEVVIDPETARRYGTVPGPLGKRLRAAMGPDEDGDLCFRLDGGRCPFLDRENLCEIHRALGEAATSVTCREHPRFTEDYGPFRETSLCASCPAACDLLLGSDAPLTFLTRETAEPAEPGDPWLRGLLPLRERLLRELADRSRPLEKRLETFLLLATEAQVLLDADQAEELPALAAHWKQPETAVPPGPGLFPYTLEVLAGLEVLDGDWRDLLRSGADAQPADVPEALLERLATYFAFRHLLKAVNDGDLLGRAQFCVLMVLTARRLAAVCGLKEAIRRLCCELEHSEENLEALRQAFLQDAALSPAAFLRQLRG</sequence>
<name>A0ABS2FYM4_9FIRM</name>
<evidence type="ECO:0000313" key="1">
    <source>
        <dbReference type="EMBL" id="MBM6852450.1"/>
    </source>
</evidence>
<keyword evidence="1" id="KW-0969">Cilium</keyword>
<reference evidence="1 2" key="1">
    <citation type="journal article" date="2021" name="Sci. Rep.">
        <title>The distribution of antibiotic resistance genes in chicken gut microbiota commensals.</title>
        <authorList>
            <person name="Juricova H."/>
            <person name="Matiasovicova J."/>
            <person name="Kubasova T."/>
            <person name="Cejkova D."/>
            <person name="Rychlik I."/>
        </authorList>
    </citation>
    <scope>NUCLEOTIDE SEQUENCE [LARGE SCALE GENOMIC DNA]</scope>
    <source>
        <strain evidence="1 2">An411</strain>
    </source>
</reference>
<proteinExistence type="predicted"/>
<protein>
    <submittedName>
        <fullName evidence="1">Flagellin lysine-N-methylase</fullName>
        <ecNumber evidence="1">2.1.1.-</ecNumber>
    </submittedName>
</protein>
<dbReference type="GO" id="GO:0008168">
    <property type="term" value="F:methyltransferase activity"/>
    <property type="evidence" value="ECO:0007669"/>
    <property type="project" value="UniProtKB-KW"/>
</dbReference>
<evidence type="ECO:0000313" key="2">
    <source>
        <dbReference type="Proteomes" id="UP000719500"/>
    </source>
</evidence>
<dbReference type="EMBL" id="JACSNX010000036">
    <property type="protein sequence ID" value="MBM6852450.1"/>
    <property type="molecule type" value="Genomic_DNA"/>
</dbReference>